<keyword evidence="7" id="KW-0282">Flagellum</keyword>
<comment type="caution">
    <text evidence="7">The sequence shown here is derived from an EMBL/GenBank/DDBJ whole genome shotgun (WGS) entry which is preliminary data.</text>
</comment>
<evidence type="ECO:0000256" key="1">
    <source>
        <dbReference type="ARBA" id="ARBA00005709"/>
    </source>
</evidence>
<evidence type="ECO:0000256" key="4">
    <source>
        <dbReference type="RuleBase" id="RU362073"/>
    </source>
</evidence>
<dbReference type="SUPFAM" id="SSF64518">
    <property type="entry name" value="Phase 1 flagellin"/>
    <property type="match status" value="1"/>
</dbReference>
<name>A0A426DN17_9FIRM</name>
<dbReference type="GO" id="GO:0005198">
    <property type="term" value="F:structural molecule activity"/>
    <property type="evidence" value="ECO:0007669"/>
    <property type="project" value="UniProtKB-UniRule"/>
</dbReference>
<evidence type="ECO:0000259" key="5">
    <source>
        <dbReference type="Pfam" id="PF00669"/>
    </source>
</evidence>
<dbReference type="Pfam" id="PF00700">
    <property type="entry name" value="Flagellin_C"/>
    <property type="match status" value="1"/>
</dbReference>
<keyword evidence="7" id="KW-0966">Cell projection</keyword>
<protein>
    <recommendedName>
        <fullName evidence="2 4">Flagellin</fullName>
    </recommendedName>
</protein>
<dbReference type="PANTHER" id="PTHR42792:SF2">
    <property type="entry name" value="FLAGELLIN"/>
    <property type="match status" value="1"/>
</dbReference>
<sequence>MSAISGISTTSPYLYGHIASGNRLMSAADGAAELAITEKENAQITGINTGTKNLSDGVSLLKTSDSALGSVTSALQRMRELAVRASSGILNDANRADIQREVDQLKNQINQVAKQTNFNGRSLLDGSQTNGIELVGDADGSSINVNNSINSTLDALGLADFDVTKNFNIQDIDKALEKVTGDRSTLGAQYNKLEYAIDYNGYASENLTASKSRMGDTDIAKALMQLQHQQTLQSVSMMLQKRNMAQKGQQTMGLLQF</sequence>
<feature type="domain" description="Flagellin N-terminal" evidence="5">
    <location>
        <begin position="18"/>
        <end position="129"/>
    </location>
</feature>
<accession>A0A426DN17</accession>
<comment type="subcellular location">
    <subcellularLocation>
        <location evidence="4">Secreted</location>
    </subcellularLocation>
    <subcellularLocation>
        <location evidence="4">Bacterial flagellum</location>
    </subcellularLocation>
</comment>
<dbReference type="InterPro" id="IPR001029">
    <property type="entry name" value="Flagellin_N"/>
</dbReference>
<dbReference type="Proteomes" id="UP000274920">
    <property type="component" value="Unassembled WGS sequence"/>
</dbReference>
<evidence type="ECO:0000259" key="6">
    <source>
        <dbReference type="Pfam" id="PF00700"/>
    </source>
</evidence>
<dbReference type="PRINTS" id="PR00207">
    <property type="entry name" value="FLAGELLIN"/>
</dbReference>
<evidence type="ECO:0000313" key="7">
    <source>
        <dbReference type="EMBL" id="RRK34179.1"/>
    </source>
</evidence>
<keyword evidence="7" id="KW-0969">Cilium</keyword>
<dbReference type="EMBL" id="RHJS01000002">
    <property type="protein sequence ID" value="RRK34179.1"/>
    <property type="molecule type" value="Genomic_DNA"/>
</dbReference>
<comment type="similarity">
    <text evidence="1 4">Belongs to the bacterial flagellin family.</text>
</comment>
<dbReference type="Gene3D" id="1.20.1330.10">
    <property type="entry name" value="f41 fragment of flagellin, N-terminal domain"/>
    <property type="match status" value="1"/>
</dbReference>
<keyword evidence="4" id="KW-0964">Secreted</keyword>
<feature type="domain" description="Flagellin C-terminal" evidence="6">
    <location>
        <begin position="169"/>
        <end position="242"/>
    </location>
</feature>
<keyword evidence="8" id="KW-1185">Reference proteome</keyword>
<gene>
    <name evidence="7" type="ORF">EBB54_24745</name>
</gene>
<dbReference type="RefSeq" id="WP_125129337.1">
    <property type="nucleotide sequence ID" value="NZ_CASCYM010000027.1"/>
</dbReference>
<dbReference type="GO" id="GO:0005576">
    <property type="term" value="C:extracellular region"/>
    <property type="evidence" value="ECO:0007669"/>
    <property type="project" value="UniProtKB-SubCell"/>
</dbReference>
<evidence type="ECO:0000256" key="3">
    <source>
        <dbReference type="ARBA" id="ARBA00023143"/>
    </source>
</evidence>
<evidence type="ECO:0000256" key="2">
    <source>
        <dbReference type="ARBA" id="ARBA00020110"/>
    </source>
</evidence>
<reference evidence="7" key="1">
    <citation type="submission" date="2018-10" db="EMBL/GenBank/DDBJ databases">
        <title>Schaedlerella arabinophila gen. nov. sp. nov., isolated from the mouse intestinal tract and comparative analysis with the genome of the closely related altered Schaedler flora strain ASF502.</title>
        <authorList>
            <person name="Miyake S."/>
            <person name="Soh M."/>
            <person name="Seedorf H."/>
        </authorList>
    </citation>
    <scope>NUCLEOTIDE SEQUENCE [LARGE SCALE GENOMIC DNA]</scope>
    <source>
        <strain evidence="7">DSM 106076</strain>
    </source>
</reference>
<comment type="function">
    <text evidence="4">Flagellin is the subunit protein which polymerizes to form the filaments of bacterial flagella.</text>
</comment>
<evidence type="ECO:0000313" key="8">
    <source>
        <dbReference type="Proteomes" id="UP000274920"/>
    </source>
</evidence>
<dbReference type="Pfam" id="PF00669">
    <property type="entry name" value="Flagellin_N"/>
    <property type="match status" value="1"/>
</dbReference>
<keyword evidence="3 4" id="KW-0975">Bacterial flagellum</keyword>
<organism evidence="7 8">
    <name type="scientific">Schaedlerella arabinosiphila</name>
    <dbReference type="NCBI Taxonomy" id="2044587"/>
    <lineage>
        <taxon>Bacteria</taxon>
        <taxon>Bacillati</taxon>
        <taxon>Bacillota</taxon>
        <taxon>Clostridia</taxon>
        <taxon>Lachnospirales</taxon>
        <taxon>Lachnospiraceae</taxon>
        <taxon>Schaedlerella</taxon>
    </lineage>
</organism>
<dbReference type="GO" id="GO:0009288">
    <property type="term" value="C:bacterial-type flagellum"/>
    <property type="evidence" value="ECO:0007669"/>
    <property type="project" value="UniProtKB-SubCell"/>
</dbReference>
<dbReference type="PANTHER" id="PTHR42792">
    <property type="entry name" value="FLAGELLIN"/>
    <property type="match status" value="1"/>
</dbReference>
<proteinExistence type="inferred from homology"/>
<dbReference type="InterPro" id="IPR001492">
    <property type="entry name" value="Flagellin"/>
</dbReference>
<dbReference type="InterPro" id="IPR046358">
    <property type="entry name" value="Flagellin_C"/>
</dbReference>
<dbReference type="AlphaFoldDB" id="A0A426DN17"/>